<dbReference type="PANTHER" id="PTHR11941">
    <property type="entry name" value="ENOYL-COA HYDRATASE-RELATED"/>
    <property type="match status" value="1"/>
</dbReference>
<dbReference type="EMBL" id="DSLG01000005">
    <property type="protein sequence ID" value="HEA87360.1"/>
    <property type="molecule type" value="Genomic_DNA"/>
</dbReference>
<evidence type="ECO:0008006" key="6">
    <source>
        <dbReference type="Google" id="ProtNLM"/>
    </source>
</evidence>
<dbReference type="GO" id="GO:0016836">
    <property type="term" value="F:hydro-lyase activity"/>
    <property type="evidence" value="ECO:0007669"/>
    <property type="project" value="UniProtKB-ARBA"/>
</dbReference>
<dbReference type="InterPro" id="IPR029045">
    <property type="entry name" value="ClpP/crotonase-like_dom_sf"/>
</dbReference>
<dbReference type="Pfam" id="PF00378">
    <property type="entry name" value="ECH_1"/>
    <property type="match status" value="1"/>
</dbReference>
<dbReference type="EMBL" id="DSTU01000008">
    <property type="protein sequence ID" value="HFJ54315.1"/>
    <property type="molecule type" value="Genomic_DNA"/>
</dbReference>
<comment type="caution">
    <text evidence="5">The sequence shown here is derived from an EMBL/GenBank/DDBJ whole genome shotgun (WGS) entry which is preliminary data.</text>
</comment>
<dbReference type="Gene3D" id="1.10.12.10">
    <property type="entry name" value="Lyase 2-enoyl-coa Hydratase, Chain A, domain 2"/>
    <property type="match status" value="1"/>
</dbReference>
<name>A0A7C3EMV2_UNCW3</name>
<dbReference type="CDD" id="cd06558">
    <property type="entry name" value="crotonase-like"/>
    <property type="match status" value="1"/>
</dbReference>
<dbReference type="InterPro" id="IPR014748">
    <property type="entry name" value="Enoyl-CoA_hydra_C"/>
</dbReference>
<sequence>MEFRYLLVEEKPPVCWVRFNRPPVNALNTGMVLEIERLFDELGTKPEITVVILTGQGKAFIAGADIAEMSSFSALAARQFAQQGHRCLDKIAGIEKVVIAAINGFALGGGCELALACDLRIMAEGAKIGQPEVNLGLIPGFGGTQRLARLVGPGIAKEMIFTGEPVDAAEAWRIGLVNRVVKPEELLSVTGEIAERIASRGPAAVRLAKACINHGLDTDLQTGCAFEIEAFGVCFASGEPAEGTRAFLEKRNPDWKKGKE</sequence>
<dbReference type="Gene3D" id="3.90.226.10">
    <property type="entry name" value="2-enoyl-CoA Hydratase, Chain A, domain 1"/>
    <property type="match status" value="1"/>
</dbReference>
<evidence type="ECO:0000256" key="1">
    <source>
        <dbReference type="ARBA" id="ARBA00005254"/>
    </source>
</evidence>
<dbReference type="InterPro" id="IPR001753">
    <property type="entry name" value="Enoyl-CoA_hydra/iso"/>
</dbReference>
<gene>
    <name evidence="4" type="ORF">ENP94_05025</name>
    <name evidence="5" type="ORF">ENS16_06460</name>
</gene>
<evidence type="ECO:0000313" key="5">
    <source>
        <dbReference type="EMBL" id="HFJ54315.1"/>
    </source>
</evidence>
<organism evidence="5">
    <name type="scientific">candidate division WOR-3 bacterium</name>
    <dbReference type="NCBI Taxonomy" id="2052148"/>
    <lineage>
        <taxon>Bacteria</taxon>
        <taxon>Bacteria division WOR-3</taxon>
    </lineage>
</organism>
<dbReference type="PROSITE" id="PS00166">
    <property type="entry name" value="ENOYL_COA_HYDRATASE"/>
    <property type="match status" value="1"/>
</dbReference>
<dbReference type="InterPro" id="IPR018376">
    <property type="entry name" value="Enoyl-CoA_hyd/isom_CS"/>
</dbReference>
<dbReference type="AlphaFoldDB" id="A0A7C3EMV2"/>
<evidence type="ECO:0000313" key="4">
    <source>
        <dbReference type="EMBL" id="HEA87360.1"/>
    </source>
</evidence>
<keyword evidence="2" id="KW-0456">Lyase</keyword>
<dbReference type="GO" id="GO:0006635">
    <property type="term" value="P:fatty acid beta-oxidation"/>
    <property type="evidence" value="ECO:0007669"/>
    <property type="project" value="TreeGrafter"/>
</dbReference>
<dbReference type="PANTHER" id="PTHR11941:SF54">
    <property type="entry name" value="ENOYL-COA HYDRATASE, MITOCHONDRIAL"/>
    <property type="match status" value="1"/>
</dbReference>
<accession>A0A7C3EMV2</accession>
<dbReference type="SUPFAM" id="SSF52096">
    <property type="entry name" value="ClpP/crotonase"/>
    <property type="match status" value="1"/>
</dbReference>
<evidence type="ECO:0000256" key="2">
    <source>
        <dbReference type="ARBA" id="ARBA00023239"/>
    </source>
</evidence>
<dbReference type="FunFam" id="1.10.12.10:FF:000001">
    <property type="entry name" value="Probable enoyl-CoA hydratase, mitochondrial"/>
    <property type="match status" value="1"/>
</dbReference>
<proteinExistence type="inferred from homology"/>
<evidence type="ECO:0000256" key="3">
    <source>
        <dbReference type="RuleBase" id="RU003707"/>
    </source>
</evidence>
<comment type="similarity">
    <text evidence="1 3">Belongs to the enoyl-CoA hydratase/isomerase family.</text>
</comment>
<dbReference type="FunFam" id="3.90.226.10:FF:000009">
    <property type="entry name" value="Carnitinyl-CoA dehydratase"/>
    <property type="match status" value="1"/>
</dbReference>
<reference evidence="5" key="1">
    <citation type="journal article" date="2020" name="mSystems">
        <title>Genome- and Community-Level Interaction Insights into Carbon Utilization and Element Cycling Functions of Hydrothermarchaeota in Hydrothermal Sediment.</title>
        <authorList>
            <person name="Zhou Z."/>
            <person name="Liu Y."/>
            <person name="Xu W."/>
            <person name="Pan J."/>
            <person name="Luo Z.H."/>
            <person name="Li M."/>
        </authorList>
    </citation>
    <scope>NUCLEOTIDE SEQUENCE [LARGE SCALE GENOMIC DNA]</scope>
    <source>
        <strain evidence="4">SpSt-265</strain>
        <strain evidence="5">SpSt-465</strain>
    </source>
</reference>
<protein>
    <recommendedName>
        <fullName evidence="6">Crotonase</fullName>
    </recommendedName>
</protein>